<feature type="domain" description="AMP-dependent synthetase/ligase" evidence="1">
    <location>
        <begin position="37"/>
        <end position="363"/>
    </location>
</feature>
<dbReference type="AlphaFoldDB" id="A0A520KTR9"/>
<comment type="caution">
    <text evidence="3">The sequence shown here is derived from an EMBL/GenBank/DDBJ whole genome shotgun (WGS) entry which is preliminary data.</text>
</comment>
<protein>
    <submittedName>
        <fullName evidence="3">AMP-dependent synthetase</fullName>
    </submittedName>
</protein>
<proteinExistence type="predicted"/>
<dbReference type="InterPro" id="IPR000873">
    <property type="entry name" value="AMP-dep_synth/lig_dom"/>
</dbReference>
<dbReference type="Pfam" id="PF00501">
    <property type="entry name" value="AMP-binding"/>
    <property type="match status" value="1"/>
</dbReference>
<evidence type="ECO:0000259" key="2">
    <source>
        <dbReference type="Pfam" id="PF13193"/>
    </source>
</evidence>
<dbReference type="InterPro" id="IPR025110">
    <property type="entry name" value="AMP-bd_C"/>
</dbReference>
<accession>A0A520KTR9</accession>
<feature type="domain" description="AMP-binding enzyme C-terminal" evidence="2">
    <location>
        <begin position="536"/>
        <end position="615"/>
    </location>
</feature>
<dbReference type="Gene3D" id="3.40.50.12780">
    <property type="entry name" value="N-terminal domain of ligase-like"/>
    <property type="match status" value="2"/>
</dbReference>
<dbReference type="Gene3D" id="3.30.300.30">
    <property type="match status" value="1"/>
</dbReference>
<dbReference type="EMBL" id="RXIF01000002">
    <property type="protein sequence ID" value="RZN65475.1"/>
    <property type="molecule type" value="Genomic_DNA"/>
</dbReference>
<reference evidence="3 4" key="1">
    <citation type="journal article" date="2019" name="Nat. Microbiol.">
        <title>Wide diversity of methane and short-chain alkane metabolisms in uncultured archaea.</title>
        <authorList>
            <person name="Borrel G."/>
            <person name="Adam P.S."/>
            <person name="McKay L.J."/>
            <person name="Chen L.X."/>
            <person name="Sierra-Garcia I.N."/>
            <person name="Sieber C.M."/>
            <person name="Letourneur Q."/>
            <person name="Ghozlane A."/>
            <person name="Andersen G.L."/>
            <person name="Li W.J."/>
            <person name="Hallam S.J."/>
            <person name="Muyzer G."/>
            <person name="de Oliveira V.M."/>
            <person name="Inskeep W.P."/>
            <person name="Banfield J.F."/>
            <person name="Gribaldo S."/>
        </authorList>
    </citation>
    <scope>NUCLEOTIDE SEQUENCE [LARGE SCALE GENOMIC DNA]</scope>
    <source>
        <strain evidence="3">NM1a</strain>
    </source>
</reference>
<dbReference type="InterPro" id="IPR042099">
    <property type="entry name" value="ANL_N_sf"/>
</dbReference>
<gene>
    <name evidence="3" type="ORF">EF806_00865</name>
</gene>
<dbReference type="InterPro" id="IPR045851">
    <property type="entry name" value="AMP-bd_C_sf"/>
</dbReference>
<evidence type="ECO:0000259" key="1">
    <source>
        <dbReference type="Pfam" id="PF00501"/>
    </source>
</evidence>
<organism evidence="3 4">
    <name type="scientific">Methanoliparum thermophilum</name>
    <dbReference type="NCBI Taxonomy" id="2491083"/>
    <lineage>
        <taxon>Archaea</taxon>
        <taxon>Methanobacteriati</taxon>
        <taxon>Methanobacteriota</taxon>
        <taxon>Candidatus Methanoliparia</taxon>
        <taxon>Candidatus Methanoliparales</taxon>
        <taxon>Candidatus Methanoliparaceae</taxon>
        <taxon>Candidatus Methanoliparum</taxon>
    </lineage>
</organism>
<dbReference type="SUPFAM" id="SSF56801">
    <property type="entry name" value="Acetyl-CoA synthetase-like"/>
    <property type="match status" value="1"/>
</dbReference>
<evidence type="ECO:0000313" key="4">
    <source>
        <dbReference type="Proteomes" id="UP000317158"/>
    </source>
</evidence>
<dbReference type="Pfam" id="PF13193">
    <property type="entry name" value="AMP-binding_C"/>
    <property type="match status" value="1"/>
</dbReference>
<dbReference type="GO" id="GO:0016405">
    <property type="term" value="F:CoA-ligase activity"/>
    <property type="evidence" value="ECO:0007669"/>
    <property type="project" value="TreeGrafter"/>
</dbReference>
<dbReference type="Proteomes" id="UP000317158">
    <property type="component" value="Unassembled WGS sequence"/>
</dbReference>
<evidence type="ECO:0000313" key="3">
    <source>
        <dbReference type="EMBL" id="RZN65475.1"/>
    </source>
</evidence>
<name>A0A520KTR9_METT2</name>
<sequence>MKIKYLKKPWLRLYDFMSLPETFEPYPIKTYTEYHLDEPAEKWPNNMALAQFDYEITFKELKDHVDRLATALADLGIKKGDVVATVLPTSIQYVISDFAITKIGAIHLPASVIDSVDGLANKFKMTECQNVICCYTNVNEGDLITKIKKVAELTRINNIILTKKEDYSLNKPDHLEKDVLWLTDLIDKYPPNPPKVDIDPKRDIAIISYTGGATGIPKGVMLSHYGLVAHTVSFFGSILPEPIINLCDGLLRILMPLPQYHTYGHGMTIIGLRHGYGVLLITDPRDTKEFVKLARKYNPVICFGAPVQYMKVLKEDDVEDLGLIAVSGSMPLSPMIHMQFEEKTRSIMMEAYGLAEFAPVTHVPSLISVLTPIFGSEERTGEVFQLLNNFFKTIEIYQQIKSILNLLSPKDLGLLINRIIIFISRNTLTTLDGRKKEIMGTIGVPAVDTDVKIRDIFTEEEIPIDVVVKEEMFGEMCLRAPWQMLGYWPDIGSGIDEDGFIHTGDVVKIDEWGRMFIVDKVKDMINVSGYKVYPREIDDMLYGYPGVEEVATIGYPDPSRPGSDLIKVIIVPGKGYEDKLREEDILDYLRKKLPPYAVPKQIEFRDSLPKTATGKILKKQLREEEIKKMGPYYAHYSYYFGKKRREDKE</sequence>
<dbReference type="PANTHER" id="PTHR24096">
    <property type="entry name" value="LONG-CHAIN-FATTY-ACID--COA LIGASE"/>
    <property type="match status" value="1"/>
</dbReference>